<evidence type="ECO:0000256" key="1">
    <source>
        <dbReference type="SAM" id="MobiDB-lite"/>
    </source>
</evidence>
<proteinExistence type="predicted"/>
<evidence type="ECO:0000313" key="2">
    <source>
        <dbReference type="EMBL" id="SFH01911.1"/>
    </source>
</evidence>
<dbReference type="EMBL" id="FONR01000038">
    <property type="protein sequence ID" value="SFH01911.1"/>
    <property type="molecule type" value="Genomic_DNA"/>
</dbReference>
<dbReference type="RefSeq" id="WP_177324385.1">
    <property type="nucleotide sequence ID" value="NZ_FONR01000038.1"/>
</dbReference>
<reference evidence="2 3" key="1">
    <citation type="submission" date="2016-10" db="EMBL/GenBank/DDBJ databases">
        <authorList>
            <person name="de Groot N.N."/>
        </authorList>
    </citation>
    <scope>NUCLEOTIDE SEQUENCE [LARGE SCALE GENOMIC DNA]</scope>
    <source>
        <strain evidence="2 3">OK461</strain>
    </source>
</reference>
<sequence>MVLALTARDSTSDEIVAHLTEVYGLTTSKDTPPTITRTKTSGTPHRR</sequence>
<organism evidence="2 3">
    <name type="scientific">Streptomyces mirabilis</name>
    <dbReference type="NCBI Taxonomy" id="68239"/>
    <lineage>
        <taxon>Bacteria</taxon>
        <taxon>Bacillati</taxon>
        <taxon>Actinomycetota</taxon>
        <taxon>Actinomycetes</taxon>
        <taxon>Kitasatosporales</taxon>
        <taxon>Streptomycetaceae</taxon>
        <taxon>Streptomyces</taxon>
    </lineage>
</organism>
<dbReference type="Proteomes" id="UP000181942">
    <property type="component" value="Unassembled WGS sequence"/>
</dbReference>
<dbReference type="AlphaFoldDB" id="A0A1I2WQN6"/>
<evidence type="ECO:0000313" key="3">
    <source>
        <dbReference type="Proteomes" id="UP000181942"/>
    </source>
</evidence>
<feature type="region of interest" description="Disordered" evidence="1">
    <location>
        <begin position="26"/>
        <end position="47"/>
    </location>
</feature>
<name>A0A1I2WQN6_9ACTN</name>
<protein>
    <submittedName>
        <fullName evidence="2">Uncharacterized protein</fullName>
    </submittedName>
</protein>
<accession>A0A1I2WQN6</accession>
<gene>
    <name evidence="2" type="ORF">SAMN02787118_13831</name>
</gene>